<dbReference type="InterPro" id="IPR027417">
    <property type="entry name" value="P-loop_NTPase"/>
</dbReference>
<dbReference type="GO" id="GO:0051301">
    <property type="term" value="P:cell division"/>
    <property type="evidence" value="ECO:0007669"/>
    <property type="project" value="UniProtKB-UniRule"/>
</dbReference>
<evidence type="ECO:0000256" key="7">
    <source>
        <dbReference type="ARBA" id="ARBA00022840"/>
    </source>
</evidence>
<dbReference type="InterPro" id="IPR003439">
    <property type="entry name" value="ABC_transporter-like_ATP-bd"/>
</dbReference>
<dbReference type="AlphaFoldDB" id="A0A2U1T4B4"/>
<comment type="similarity">
    <text evidence="1 12">Belongs to the ABC transporter superfamily.</text>
</comment>
<keyword evidence="7 12" id="KW-0067">ATP-binding</keyword>
<dbReference type="FunFam" id="3.40.50.300:FF:000056">
    <property type="entry name" value="Cell division ATP-binding protein FtsE"/>
    <property type="match status" value="1"/>
</dbReference>
<dbReference type="InterPro" id="IPR005286">
    <property type="entry name" value="Cell_div_FtsE"/>
</dbReference>
<dbReference type="Proteomes" id="UP000244989">
    <property type="component" value="Unassembled WGS sequence"/>
</dbReference>
<evidence type="ECO:0000256" key="6">
    <source>
        <dbReference type="ARBA" id="ARBA00022741"/>
    </source>
</evidence>
<dbReference type="RefSeq" id="WP_108432003.1">
    <property type="nucleotide sequence ID" value="NZ_CP026947.1"/>
</dbReference>
<keyword evidence="3" id="KW-0813">Transport</keyword>
<proteinExistence type="inferred from homology"/>
<evidence type="ECO:0000256" key="12">
    <source>
        <dbReference type="RuleBase" id="RU365094"/>
    </source>
</evidence>
<evidence type="ECO:0000256" key="2">
    <source>
        <dbReference type="ARBA" id="ARBA00020019"/>
    </source>
</evidence>
<gene>
    <name evidence="12 14" type="primary">ftsE</name>
    <name evidence="14" type="ORF">DF222_10745</name>
</gene>
<dbReference type="GO" id="GO:0005886">
    <property type="term" value="C:plasma membrane"/>
    <property type="evidence" value="ECO:0007669"/>
    <property type="project" value="UniProtKB-SubCell"/>
</dbReference>
<organism evidence="14 15">
    <name type="scientific">Corynebacterium yudongzhengii</name>
    <dbReference type="NCBI Taxonomy" id="2080740"/>
    <lineage>
        <taxon>Bacteria</taxon>
        <taxon>Bacillati</taxon>
        <taxon>Actinomycetota</taxon>
        <taxon>Actinomycetes</taxon>
        <taxon>Mycobacteriales</taxon>
        <taxon>Corynebacteriaceae</taxon>
        <taxon>Corynebacterium</taxon>
    </lineage>
</organism>
<evidence type="ECO:0000313" key="14">
    <source>
        <dbReference type="EMBL" id="PWC00822.1"/>
    </source>
</evidence>
<keyword evidence="6 12" id="KW-0547">Nucleotide-binding</keyword>
<dbReference type="PROSITE" id="PS50893">
    <property type="entry name" value="ABC_TRANSPORTER_2"/>
    <property type="match status" value="1"/>
</dbReference>
<keyword evidence="8 12" id="KW-0472">Membrane</keyword>
<dbReference type="Pfam" id="PF00005">
    <property type="entry name" value="ABC_tran"/>
    <property type="match status" value="1"/>
</dbReference>
<dbReference type="InterPro" id="IPR015854">
    <property type="entry name" value="ABC_transpr_LolD-like"/>
</dbReference>
<dbReference type="Gene3D" id="3.40.50.300">
    <property type="entry name" value="P-loop containing nucleotide triphosphate hydrolases"/>
    <property type="match status" value="1"/>
</dbReference>
<dbReference type="PANTHER" id="PTHR24220">
    <property type="entry name" value="IMPORT ATP-BINDING PROTEIN"/>
    <property type="match status" value="1"/>
</dbReference>
<dbReference type="EMBL" id="QEEZ01000030">
    <property type="protein sequence ID" value="PWC00822.1"/>
    <property type="molecule type" value="Genomic_DNA"/>
</dbReference>
<dbReference type="GO" id="GO:0005524">
    <property type="term" value="F:ATP binding"/>
    <property type="evidence" value="ECO:0007669"/>
    <property type="project" value="UniProtKB-UniRule"/>
</dbReference>
<dbReference type="GO" id="GO:0022857">
    <property type="term" value="F:transmembrane transporter activity"/>
    <property type="evidence" value="ECO:0007669"/>
    <property type="project" value="TreeGrafter"/>
</dbReference>
<dbReference type="PANTHER" id="PTHR24220:SF470">
    <property type="entry name" value="CELL DIVISION ATP-BINDING PROTEIN FTSE"/>
    <property type="match status" value="1"/>
</dbReference>
<dbReference type="SMART" id="SM00382">
    <property type="entry name" value="AAA"/>
    <property type="match status" value="1"/>
</dbReference>
<evidence type="ECO:0000256" key="5">
    <source>
        <dbReference type="ARBA" id="ARBA00022618"/>
    </source>
</evidence>
<feature type="domain" description="ABC transporter" evidence="13">
    <location>
        <begin position="2"/>
        <end position="230"/>
    </location>
</feature>
<dbReference type="KEGG" id="cyz:C3B44_08530"/>
<dbReference type="OrthoDB" id="9802264at2"/>
<dbReference type="NCBIfam" id="TIGR02673">
    <property type="entry name" value="FtsE"/>
    <property type="match status" value="1"/>
</dbReference>
<keyword evidence="5 12" id="KW-0132">Cell division</keyword>
<sequence length="230" mass="25916">MITFRQVSRTYPHSQRPALDHLDLEIDQGEFCFLIGPSGSGKSTLFNLLMCEEDPTEGEIEFDGTRVDTLRGEQIARHRRRIGYVFQNFRLLNRMSVRDNIAFALEVIDTPRAEIDARVDDALATVGLADKAGRFPRELSGGEQQRAAIARAFVNKPQLLLADEPTGNLDPDTADEIMELINRLHADGATVLMSTHNERAVDKLPHRILAMRDGKIVRDDYGTYHQAEED</sequence>
<name>A0A2U1T4B4_9CORY</name>
<keyword evidence="9 12" id="KW-0131">Cell cycle</keyword>
<evidence type="ECO:0000256" key="3">
    <source>
        <dbReference type="ARBA" id="ARBA00022448"/>
    </source>
</evidence>
<accession>A0A2U1T4B4</accession>
<evidence type="ECO:0000313" key="15">
    <source>
        <dbReference type="Proteomes" id="UP000244989"/>
    </source>
</evidence>
<dbReference type="CDD" id="cd03255">
    <property type="entry name" value="ABC_MJ0796_LolCDE_FtsE"/>
    <property type="match status" value="1"/>
</dbReference>
<dbReference type="InterPro" id="IPR003593">
    <property type="entry name" value="AAA+_ATPase"/>
</dbReference>
<evidence type="ECO:0000256" key="4">
    <source>
        <dbReference type="ARBA" id="ARBA00022475"/>
    </source>
</evidence>
<dbReference type="InterPro" id="IPR017911">
    <property type="entry name" value="MacB-like_ATP-bd"/>
</dbReference>
<comment type="caution">
    <text evidence="14">The sequence shown here is derived from an EMBL/GenBank/DDBJ whole genome shotgun (WGS) entry which is preliminary data.</text>
</comment>
<evidence type="ECO:0000256" key="10">
    <source>
        <dbReference type="ARBA" id="ARBA00054718"/>
    </source>
</evidence>
<keyword evidence="4 12" id="KW-1003">Cell membrane</keyword>
<evidence type="ECO:0000256" key="1">
    <source>
        <dbReference type="ARBA" id="ARBA00005417"/>
    </source>
</evidence>
<comment type="subcellular location">
    <subcellularLocation>
        <location evidence="12">Cell membrane</location>
        <topology evidence="12">Peripheral membrane protein</topology>
        <orientation evidence="12">Cytoplasmic side</orientation>
    </subcellularLocation>
</comment>
<dbReference type="InterPro" id="IPR017871">
    <property type="entry name" value="ABC_transporter-like_CS"/>
</dbReference>
<reference evidence="15" key="1">
    <citation type="submission" date="2018-04" db="EMBL/GenBank/DDBJ databases">
        <authorList>
            <person name="Liu S."/>
            <person name="Wang Z."/>
            <person name="Li J."/>
        </authorList>
    </citation>
    <scope>NUCLEOTIDE SEQUENCE [LARGE SCALE GENOMIC DNA]</scope>
    <source>
        <strain evidence="15">2189</strain>
    </source>
</reference>
<evidence type="ECO:0000256" key="11">
    <source>
        <dbReference type="ARBA" id="ARBA00063837"/>
    </source>
</evidence>
<comment type="function">
    <text evidence="10">Part of the ABC transporter FtsEX involved in cellular division. Has ATPase activity.</text>
</comment>
<dbReference type="PROSITE" id="PS00211">
    <property type="entry name" value="ABC_TRANSPORTER_1"/>
    <property type="match status" value="1"/>
</dbReference>
<comment type="subunit">
    <text evidence="11 12">Homodimer. Forms a membrane-associated complex with FtsX.</text>
</comment>
<evidence type="ECO:0000256" key="9">
    <source>
        <dbReference type="ARBA" id="ARBA00023306"/>
    </source>
</evidence>
<dbReference type="SUPFAM" id="SSF52540">
    <property type="entry name" value="P-loop containing nucleoside triphosphate hydrolases"/>
    <property type="match status" value="1"/>
</dbReference>
<keyword evidence="15" id="KW-1185">Reference proteome</keyword>
<dbReference type="GO" id="GO:0016887">
    <property type="term" value="F:ATP hydrolysis activity"/>
    <property type="evidence" value="ECO:0007669"/>
    <property type="project" value="InterPro"/>
</dbReference>
<evidence type="ECO:0000256" key="8">
    <source>
        <dbReference type="ARBA" id="ARBA00023136"/>
    </source>
</evidence>
<evidence type="ECO:0000259" key="13">
    <source>
        <dbReference type="PROSITE" id="PS50893"/>
    </source>
</evidence>
<protein>
    <recommendedName>
        <fullName evidence="2 12">Cell division ATP-binding protein FtsE</fullName>
    </recommendedName>
</protein>